<dbReference type="CDD" id="cd07185">
    <property type="entry name" value="OmpA_C-like"/>
    <property type="match status" value="1"/>
</dbReference>
<evidence type="ECO:0000313" key="5">
    <source>
        <dbReference type="Proteomes" id="UP000289166"/>
    </source>
</evidence>
<keyword evidence="5" id="KW-1185">Reference proteome</keyword>
<comment type="caution">
    <text evidence="4">The sequence shown here is derived from an EMBL/GenBank/DDBJ whole genome shotgun (WGS) entry which is preliminary data.</text>
</comment>
<dbReference type="SUPFAM" id="SSF103088">
    <property type="entry name" value="OmpA-like"/>
    <property type="match status" value="1"/>
</dbReference>
<name>A0A4Q0I5X4_9FIRM</name>
<dbReference type="Gene3D" id="3.30.1330.60">
    <property type="entry name" value="OmpA-like domain"/>
    <property type="match status" value="1"/>
</dbReference>
<organism evidence="4 5">
    <name type="scientific">Acetivibrio mesophilus</name>
    <dbReference type="NCBI Taxonomy" id="2487273"/>
    <lineage>
        <taxon>Bacteria</taxon>
        <taxon>Bacillati</taxon>
        <taxon>Bacillota</taxon>
        <taxon>Clostridia</taxon>
        <taxon>Eubacteriales</taxon>
        <taxon>Oscillospiraceae</taxon>
        <taxon>Acetivibrio</taxon>
    </lineage>
</organism>
<protein>
    <submittedName>
        <fullName evidence="4">Flagellar motor protein MotB</fullName>
    </submittedName>
</protein>
<dbReference type="Pfam" id="PF00691">
    <property type="entry name" value="OmpA"/>
    <property type="match status" value="1"/>
</dbReference>
<dbReference type="PANTHER" id="PTHR30329">
    <property type="entry name" value="STATOR ELEMENT OF FLAGELLAR MOTOR COMPLEX"/>
    <property type="match status" value="1"/>
</dbReference>
<dbReference type="AlphaFoldDB" id="A0A4Q0I5X4"/>
<keyword evidence="4" id="KW-0282">Flagellum</keyword>
<gene>
    <name evidence="4" type="ORF">EFD62_06415</name>
</gene>
<dbReference type="OrthoDB" id="9805566at2"/>
<dbReference type="InterPro" id="IPR006665">
    <property type="entry name" value="OmpA-like"/>
</dbReference>
<dbReference type="InterPro" id="IPR050330">
    <property type="entry name" value="Bact_OuterMem_StrucFunc"/>
</dbReference>
<dbReference type="PANTHER" id="PTHR30329:SF21">
    <property type="entry name" value="LIPOPROTEIN YIAD-RELATED"/>
    <property type="match status" value="1"/>
</dbReference>
<feature type="coiled-coil region" evidence="2">
    <location>
        <begin position="26"/>
        <end position="109"/>
    </location>
</feature>
<dbReference type="GO" id="GO:0016020">
    <property type="term" value="C:membrane"/>
    <property type="evidence" value="ECO:0007669"/>
    <property type="project" value="UniProtKB-UniRule"/>
</dbReference>
<evidence type="ECO:0000313" key="4">
    <source>
        <dbReference type="EMBL" id="RXE59648.1"/>
    </source>
</evidence>
<keyword evidence="2" id="KW-0175">Coiled coil</keyword>
<feature type="domain" description="OmpA-like" evidence="3">
    <location>
        <begin position="139"/>
        <end position="269"/>
    </location>
</feature>
<dbReference type="InterPro" id="IPR036737">
    <property type="entry name" value="OmpA-like_sf"/>
</dbReference>
<reference evidence="5" key="1">
    <citation type="submission" date="2018-11" db="EMBL/GenBank/DDBJ databases">
        <title>Genome sequencing of a novel mesophilic and cellulolytic organism within the genus Hungateiclostridium.</title>
        <authorList>
            <person name="Rettenmaier R."/>
            <person name="Liebl W."/>
            <person name="Zverlov V."/>
        </authorList>
    </citation>
    <scope>NUCLEOTIDE SEQUENCE [LARGE SCALE GENOMIC DNA]</scope>
    <source>
        <strain evidence="5">N2K1</strain>
    </source>
</reference>
<dbReference type="EMBL" id="RLII01000005">
    <property type="protein sequence ID" value="RXE59648.1"/>
    <property type="molecule type" value="Genomic_DNA"/>
</dbReference>
<evidence type="ECO:0000256" key="1">
    <source>
        <dbReference type="PROSITE-ProRule" id="PRU00473"/>
    </source>
</evidence>
<evidence type="ECO:0000259" key="3">
    <source>
        <dbReference type="PROSITE" id="PS51123"/>
    </source>
</evidence>
<accession>A0A4Q0I5X4</accession>
<dbReference type="Proteomes" id="UP000289166">
    <property type="component" value="Unassembled WGS sequence"/>
</dbReference>
<keyword evidence="4" id="KW-0969">Cilium</keyword>
<sequence length="293" mass="33503">MSTIALVLFFLMLLAYVQNLITGSNLEYKRNQLKNTEKLLESSQLELEKAEKELALKKNELELTREEVEQRNLKLVLSQKEIEKQREIITMSNQELEQLRKKLEQIAVLRLSVLEKVKESIENVVGKTNNKGEALVTIGDNANIIINESLVFGYDSYTIKDEGKKVLGQFARAFEVILDDKSIRDYIDSINIEGYTDDMGDSNYNRELSTKRSTAVLNYLMEANPNLEQKYGAYFAAVGFSEFRPIAYGSSEGARQKNRRIEITVSIKDSNIQKIINDYLSESDEMLNTEQGD</sequence>
<dbReference type="PROSITE" id="PS51123">
    <property type="entry name" value="OMPA_2"/>
    <property type="match status" value="1"/>
</dbReference>
<evidence type="ECO:0000256" key="2">
    <source>
        <dbReference type="SAM" id="Coils"/>
    </source>
</evidence>
<keyword evidence="4" id="KW-0966">Cell projection</keyword>
<keyword evidence="1" id="KW-0472">Membrane</keyword>
<proteinExistence type="predicted"/>